<accession>A0A8G2C323</accession>
<reference evidence="3 4" key="1">
    <citation type="submission" date="2016-10" db="EMBL/GenBank/DDBJ databases">
        <authorList>
            <person name="Varghese N."/>
            <person name="Submissions S."/>
        </authorList>
    </citation>
    <scope>NUCLEOTIDE SEQUENCE [LARGE SCALE GENOMIC DNA]</scope>
    <source>
        <strain evidence="3 4">DSM 1741</strain>
    </source>
</reference>
<gene>
    <name evidence="3" type="ORF">SAMN05421830_10622</name>
</gene>
<dbReference type="Gene3D" id="3.40.50.300">
    <property type="entry name" value="P-loop containing nucleotide triphosphate hydrolases"/>
    <property type="match status" value="1"/>
</dbReference>
<protein>
    <submittedName>
        <fullName evidence="3">General secretion pathway protein A</fullName>
    </submittedName>
</protein>
<feature type="domain" description="AAA+ ATPase" evidence="2">
    <location>
        <begin position="42"/>
        <end position="192"/>
    </location>
</feature>
<keyword evidence="4" id="KW-1185">Reference proteome</keyword>
<dbReference type="InterPro" id="IPR027417">
    <property type="entry name" value="P-loop_NTPase"/>
</dbReference>
<dbReference type="InterPro" id="IPR052026">
    <property type="entry name" value="ExeA_AAA_ATPase_DNA-bind"/>
</dbReference>
<comment type="caution">
    <text evidence="3">The sequence shown here is derived from an EMBL/GenBank/DDBJ whole genome shotgun (WGS) entry which is preliminary data.</text>
</comment>
<dbReference type="PANTHER" id="PTHR35894">
    <property type="entry name" value="GENERAL SECRETION PATHWAY PROTEIN A-RELATED"/>
    <property type="match status" value="1"/>
</dbReference>
<dbReference type="AlphaFoldDB" id="A0A8G2C323"/>
<feature type="region of interest" description="Disordered" evidence="1">
    <location>
        <begin position="330"/>
        <end position="388"/>
    </location>
</feature>
<proteinExistence type="predicted"/>
<evidence type="ECO:0000313" key="3">
    <source>
        <dbReference type="EMBL" id="SFL76304.1"/>
    </source>
</evidence>
<evidence type="ECO:0000313" key="4">
    <source>
        <dbReference type="Proteomes" id="UP000199581"/>
    </source>
</evidence>
<dbReference type="GO" id="GO:0016887">
    <property type="term" value="F:ATP hydrolysis activity"/>
    <property type="evidence" value="ECO:0007669"/>
    <property type="project" value="InterPro"/>
</dbReference>
<feature type="compositionally biased region" description="Pro residues" evidence="1">
    <location>
        <begin position="359"/>
        <end position="369"/>
    </location>
</feature>
<evidence type="ECO:0000256" key="1">
    <source>
        <dbReference type="SAM" id="MobiDB-lite"/>
    </source>
</evidence>
<dbReference type="PANTHER" id="PTHR35894:SF1">
    <property type="entry name" value="PHOSPHORIBULOKINASE _ URIDINE KINASE FAMILY"/>
    <property type="match status" value="1"/>
</dbReference>
<dbReference type="RefSeq" id="WP_092191963.1">
    <property type="nucleotide sequence ID" value="NZ_FOTO01000006.1"/>
</dbReference>
<sequence>MYENFYNLRERPFTIVPNPAYLYMSEKHKLAFGHLKYGLGEGTGFVVLTGGIGTGKTTLIRYLLGRIEKAVDVALVFNTNVTGDELLRLIIREFEAGDPGDDKAANLAMLNEFLIERFSQGRHAIVIVDEAQNLSRDALEEVRLLSNLQGNSRPLLQVVLVGQPELRRKLADPTLTQLAQRITSTFHLPSLELDEARAYICFRLAQAGGNPLLFTPEAMEAIHTVSAGVPRLINIICDAALVHGFADELTIIGPEVVEDVARDMAPMLHSNGVQALADTQPSAGMTVTPDLEERLAAMERRLTVMEERFAAWGTDVQLMALELADLRKPAGNTPAKAGETNPGQSVPSAPAQPEALTPQAPPAQTPPMPTEKKPEKSGGFLQWLWRRG</sequence>
<dbReference type="SUPFAM" id="SSF52540">
    <property type="entry name" value="P-loop containing nucleoside triphosphate hydrolases"/>
    <property type="match status" value="1"/>
</dbReference>
<dbReference type="Proteomes" id="UP000199581">
    <property type="component" value="Unassembled WGS sequence"/>
</dbReference>
<organism evidence="3 4">
    <name type="scientific">Desulfomicrobium norvegicum (strain DSM 1741 / NCIMB 8310)</name>
    <name type="common">Desulfovibrio baculatus (strain Norway 4)</name>
    <name type="synonym">Desulfovibrio desulfuricans (strain Norway 4)</name>
    <dbReference type="NCBI Taxonomy" id="52561"/>
    <lineage>
        <taxon>Bacteria</taxon>
        <taxon>Pseudomonadati</taxon>
        <taxon>Thermodesulfobacteriota</taxon>
        <taxon>Desulfovibrionia</taxon>
        <taxon>Desulfovibrionales</taxon>
        <taxon>Desulfomicrobiaceae</taxon>
        <taxon>Desulfomicrobium</taxon>
    </lineage>
</organism>
<dbReference type="InterPro" id="IPR049945">
    <property type="entry name" value="AAA_22"/>
</dbReference>
<evidence type="ECO:0000259" key="2">
    <source>
        <dbReference type="SMART" id="SM00382"/>
    </source>
</evidence>
<name>A0A8G2C323_DESNO</name>
<dbReference type="Pfam" id="PF13401">
    <property type="entry name" value="AAA_22"/>
    <property type="match status" value="1"/>
</dbReference>
<dbReference type="EMBL" id="FOTO01000006">
    <property type="protein sequence ID" value="SFL76304.1"/>
    <property type="molecule type" value="Genomic_DNA"/>
</dbReference>
<feature type="compositionally biased region" description="Low complexity" evidence="1">
    <location>
        <begin position="349"/>
        <end position="358"/>
    </location>
</feature>
<dbReference type="SMART" id="SM00382">
    <property type="entry name" value="AAA"/>
    <property type="match status" value="1"/>
</dbReference>
<dbReference type="InterPro" id="IPR003593">
    <property type="entry name" value="AAA+_ATPase"/>
</dbReference>
<dbReference type="OrthoDB" id="9779230at2"/>